<evidence type="ECO:0000313" key="10">
    <source>
        <dbReference type="EMBL" id="KAK9413342.1"/>
    </source>
</evidence>
<keyword evidence="4" id="KW-0479">Metal-binding</keyword>
<protein>
    <recommendedName>
        <fullName evidence="9">Heme haloperoxidase family profile domain-containing protein</fullName>
    </recommendedName>
</protein>
<comment type="similarity">
    <text evidence="7">Belongs to the chloroperoxidase family.</text>
</comment>
<evidence type="ECO:0000313" key="11">
    <source>
        <dbReference type="Proteomes" id="UP001408356"/>
    </source>
</evidence>
<proteinExistence type="inferred from homology"/>
<dbReference type="Pfam" id="PF01328">
    <property type="entry name" value="Peroxidase_2"/>
    <property type="match status" value="1"/>
</dbReference>
<dbReference type="Gene3D" id="1.10.489.10">
    <property type="entry name" value="Chloroperoxidase-like"/>
    <property type="match status" value="1"/>
</dbReference>
<keyword evidence="5" id="KW-0560">Oxidoreductase</keyword>
<accession>A0ABR2UFF2</accession>
<feature type="signal peptide" evidence="8">
    <location>
        <begin position="1"/>
        <end position="20"/>
    </location>
</feature>
<keyword evidence="3" id="KW-0349">Heme</keyword>
<feature type="chain" id="PRO_5045909372" description="Heme haloperoxidase family profile domain-containing protein" evidence="8">
    <location>
        <begin position="21"/>
        <end position="443"/>
    </location>
</feature>
<organism evidence="10 11">
    <name type="scientific">Seiridium unicorne</name>
    <dbReference type="NCBI Taxonomy" id="138068"/>
    <lineage>
        <taxon>Eukaryota</taxon>
        <taxon>Fungi</taxon>
        <taxon>Dikarya</taxon>
        <taxon>Ascomycota</taxon>
        <taxon>Pezizomycotina</taxon>
        <taxon>Sordariomycetes</taxon>
        <taxon>Xylariomycetidae</taxon>
        <taxon>Amphisphaeriales</taxon>
        <taxon>Sporocadaceae</taxon>
        <taxon>Seiridium</taxon>
    </lineage>
</organism>
<dbReference type="SUPFAM" id="SSF47571">
    <property type="entry name" value="Cloroperoxidase"/>
    <property type="match status" value="1"/>
</dbReference>
<name>A0ABR2UFF2_9PEZI</name>
<evidence type="ECO:0000256" key="4">
    <source>
        <dbReference type="ARBA" id="ARBA00022723"/>
    </source>
</evidence>
<dbReference type="PANTHER" id="PTHR33577">
    <property type="entry name" value="STERIGMATOCYSTIN BIOSYNTHESIS PEROXIDASE STCC-RELATED"/>
    <property type="match status" value="1"/>
</dbReference>
<evidence type="ECO:0000256" key="7">
    <source>
        <dbReference type="ARBA" id="ARBA00025795"/>
    </source>
</evidence>
<comment type="cofactor">
    <cofactor evidence="1">
        <name>heme b</name>
        <dbReference type="ChEBI" id="CHEBI:60344"/>
    </cofactor>
</comment>
<keyword evidence="2" id="KW-0575">Peroxidase</keyword>
<gene>
    <name evidence="10" type="ORF">SUNI508_02541</name>
</gene>
<keyword evidence="6" id="KW-0408">Iron</keyword>
<dbReference type="PROSITE" id="PS51405">
    <property type="entry name" value="HEME_HALOPEROXIDASE"/>
    <property type="match status" value="1"/>
</dbReference>
<feature type="domain" description="Heme haloperoxidase family profile" evidence="9">
    <location>
        <begin position="71"/>
        <end position="324"/>
    </location>
</feature>
<dbReference type="Proteomes" id="UP001408356">
    <property type="component" value="Unassembled WGS sequence"/>
</dbReference>
<reference evidence="10 11" key="1">
    <citation type="journal article" date="2024" name="J. Plant Pathol.">
        <title>Sequence and assembly of the genome of Seiridium unicorne, isolate CBS 538.82, causal agent of cypress canker disease.</title>
        <authorList>
            <person name="Scali E."/>
            <person name="Rocca G.D."/>
            <person name="Danti R."/>
            <person name="Garbelotto M."/>
            <person name="Barberini S."/>
            <person name="Baroncelli R."/>
            <person name="Emiliani G."/>
        </authorList>
    </citation>
    <scope>NUCLEOTIDE SEQUENCE [LARGE SCALE GENOMIC DNA]</scope>
    <source>
        <strain evidence="10 11">BM-138-508</strain>
    </source>
</reference>
<evidence type="ECO:0000256" key="1">
    <source>
        <dbReference type="ARBA" id="ARBA00001970"/>
    </source>
</evidence>
<evidence type="ECO:0000256" key="6">
    <source>
        <dbReference type="ARBA" id="ARBA00023004"/>
    </source>
</evidence>
<dbReference type="InterPro" id="IPR000028">
    <property type="entry name" value="Chloroperoxidase"/>
</dbReference>
<dbReference type="InterPro" id="IPR036851">
    <property type="entry name" value="Chloroperoxidase-like_sf"/>
</dbReference>
<dbReference type="PANTHER" id="PTHR33577:SF16">
    <property type="entry name" value="HEME HALOPEROXIDASE FAMILY PROFILE DOMAIN-CONTAINING PROTEIN"/>
    <property type="match status" value="1"/>
</dbReference>
<keyword evidence="8" id="KW-0732">Signal</keyword>
<evidence type="ECO:0000256" key="2">
    <source>
        <dbReference type="ARBA" id="ARBA00022559"/>
    </source>
</evidence>
<dbReference type="EMBL" id="JARVKF010000440">
    <property type="protein sequence ID" value="KAK9413342.1"/>
    <property type="molecule type" value="Genomic_DNA"/>
</dbReference>
<evidence type="ECO:0000256" key="8">
    <source>
        <dbReference type="SAM" id="SignalP"/>
    </source>
</evidence>
<evidence type="ECO:0000259" key="9">
    <source>
        <dbReference type="PROSITE" id="PS51405"/>
    </source>
</evidence>
<evidence type="ECO:0000256" key="3">
    <source>
        <dbReference type="ARBA" id="ARBA00022617"/>
    </source>
</evidence>
<keyword evidence="11" id="KW-1185">Reference proteome</keyword>
<sequence>MKPFGTYAALLAPFSALVHSFPTADNFAKLAQRGLLDTSDIKPLELHESLLKIKNKRLLFDPLTTPIDVSGDHAFQAPDLDGGDQRGPCPGLNALANHGYLPRDGVVGFLELIDVVNTVLGMGVDLITVLSVMGTVGVGNPLSLTPGFSIGGETSKVSNILGNVGGLLGTPRGLDGSHNWIECDSSGTRDDLYVTGNAWTMNMTLFLDIYNSIDGALTMENIGARAAARFDESVGINPYFYYGPYSGMIARNAGYAFVGRILSNHSTEYPLGSNMTKEVFASFFGVYEEDGELVYKEGWEQIPENWYRTSVDYGLVNLNVDLLAWFAEYPVLASIGGNLGKTNSFAGVDMEDITGGALNTVSLLEGNNLVCFALEVVKTFAPNSLSSLFATLTTPLNLVNDAVLDPLLDLSCPDWDDLSVNGTDLLSFLSDTYPGASKGSFAL</sequence>
<comment type="caution">
    <text evidence="10">The sequence shown here is derived from an EMBL/GenBank/DDBJ whole genome shotgun (WGS) entry which is preliminary data.</text>
</comment>
<evidence type="ECO:0000256" key="5">
    <source>
        <dbReference type="ARBA" id="ARBA00023002"/>
    </source>
</evidence>